<feature type="chain" id="PRO_5016331493" evidence="5">
    <location>
        <begin position="34"/>
        <end position="478"/>
    </location>
</feature>
<evidence type="ECO:0000256" key="4">
    <source>
        <dbReference type="SAM" id="MobiDB-lite"/>
    </source>
</evidence>
<dbReference type="SUPFAM" id="SSF50156">
    <property type="entry name" value="PDZ domain-like"/>
    <property type="match status" value="2"/>
</dbReference>
<evidence type="ECO:0000256" key="3">
    <source>
        <dbReference type="ARBA" id="ARBA00022801"/>
    </source>
</evidence>
<dbReference type="Pfam" id="PF13365">
    <property type="entry name" value="Trypsin_2"/>
    <property type="match status" value="1"/>
</dbReference>
<evidence type="ECO:0000256" key="1">
    <source>
        <dbReference type="ARBA" id="ARBA00010541"/>
    </source>
</evidence>
<dbReference type="SUPFAM" id="SSF50494">
    <property type="entry name" value="Trypsin-like serine proteases"/>
    <property type="match status" value="1"/>
</dbReference>
<dbReference type="GO" id="GO:0006508">
    <property type="term" value="P:proteolysis"/>
    <property type="evidence" value="ECO:0007669"/>
    <property type="project" value="UniProtKB-KW"/>
</dbReference>
<gene>
    <name evidence="7" type="ORF">DL240_04690</name>
</gene>
<dbReference type="PRINTS" id="PR00834">
    <property type="entry name" value="PROTEASES2C"/>
</dbReference>
<comment type="similarity">
    <text evidence="1">Belongs to the peptidase S1C family.</text>
</comment>
<dbReference type="GO" id="GO:0004252">
    <property type="term" value="F:serine-type endopeptidase activity"/>
    <property type="evidence" value="ECO:0007669"/>
    <property type="project" value="InterPro"/>
</dbReference>
<organism evidence="7 8">
    <name type="scientific">Lujinxingia litoralis</name>
    <dbReference type="NCBI Taxonomy" id="2211119"/>
    <lineage>
        <taxon>Bacteria</taxon>
        <taxon>Deltaproteobacteria</taxon>
        <taxon>Bradymonadales</taxon>
        <taxon>Lujinxingiaceae</taxon>
        <taxon>Lujinxingia</taxon>
    </lineage>
</organism>
<dbReference type="PANTHER" id="PTHR22939:SF129">
    <property type="entry name" value="SERINE PROTEASE HTRA2, MITOCHONDRIAL"/>
    <property type="match status" value="1"/>
</dbReference>
<dbReference type="OrthoDB" id="9758917at2"/>
<keyword evidence="5" id="KW-0732">Signal</keyword>
<comment type="caution">
    <text evidence="7">The sequence shown here is derived from an EMBL/GenBank/DDBJ whole genome shotgun (WGS) entry which is preliminary data.</text>
</comment>
<dbReference type="InterPro" id="IPR001940">
    <property type="entry name" value="Peptidase_S1C"/>
</dbReference>
<feature type="region of interest" description="Disordered" evidence="4">
    <location>
        <begin position="367"/>
        <end position="386"/>
    </location>
</feature>
<evidence type="ECO:0000313" key="7">
    <source>
        <dbReference type="EMBL" id="RAL25511.1"/>
    </source>
</evidence>
<dbReference type="InterPro" id="IPR001478">
    <property type="entry name" value="PDZ"/>
</dbReference>
<keyword evidence="8" id="KW-1185">Reference proteome</keyword>
<feature type="domain" description="PDZ" evidence="6">
    <location>
        <begin position="389"/>
        <end position="469"/>
    </location>
</feature>
<dbReference type="PROSITE" id="PS50106">
    <property type="entry name" value="PDZ"/>
    <property type="match status" value="1"/>
</dbReference>
<dbReference type="InterPro" id="IPR043504">
    <property type="entry name" value="Peptidase_S1_PA_chymotrypsin"/>
</dbReference>
<dbReference type="Gene3D" id="2.40.10.10">
    <property type="entry name" value="Trypsin-like serine proteases"/>
    <property type="match status" value="2"/>
</dbReference>
<dbReference type="SMART" id="SM00228">
    <property type="entry name" value="PDZ"/>
    <property type="match status" value="2"/>
</dbReference>
<evidence type="ECO:0000256" key="2">
    <source>
        <dbReference type="ARBA" id="ARBA00022670"/>
    </source>
</evidence>
<dbReference type="InterPro" id="IPR009003">
    <property type="entry name" value="Peptidase_S1_PA"/>
</dbReference>
<dbReference type="EMBL" id="QHKO01000001">
    <property type="protein sequence ID" value="RAL25511.1"/>
    <property type="molecule type" value="Genomic_DNA"/>
</dbReference>
<reference evidence="7 8" key="1">
    <citation type="submission" date="2018-05" db="EMBL/GenBank/DDBJ databases">
        <title>Lujinxingia marina gen. nov. sp. nov., a new facultative anaerobic member of the class Deltaproteobacteria, and proposal of Lujinxingaceae fam. nov.</title>
        <authorList>
            <person name="Li C.-M."/>
        </authorList>
    </citation>
    <scope>NUCLEOTIDE SEQUENCE [LARGE SCALE GENOMIC DNA]</scope>
    <source>
        <strain evidence="7 8">B210</strain>
    </source>
</reference>
<dbReference type="AlphaFoldDB" id="A0A328CDL7"/>
<dbReference type="RefSeq" id="WP_111728683.1">
    <property type="nucleotide sequence ID" value="NZ_QHKO01000001.1"/>
</dbReference>
<dbReference type="Pfam" id="PF13180">
    <property type="entry name" value="PDZ_2"/>
    <property type="match status" value="1"/>
</dbReference>
<proteinExistence type="inferred from homology"/>
<evidence type="ECO:0000313" key="8">
    <source>
        <dbReference type="Proteomes" id="UP000249169"/>
    </source>
</evidence>
<keyword evidence="2" id="KW-0645">Protease</keyword>
<accession>A0A328CDL7</accession>
<keyword evidence="3" id="KW-0378">Hydrolase</keyword>
<dbReference type="Gene3D" id="2.30.42.10">
    <property type="match status" value="2"/>
</dbReference>
<dbReference type="InterPro" id="IPR041489">
    <property type="entry name" value="PDZ_6"/>
</dbReference>
<dbReference type="InterPro" id="IPR036034">
    <property type="entry name" value="PDZ_sf"/>
</dbReference>
<feature type="signal peptide" evidence="5">
    <location>
        <begin position="1"/>
        <end position="33"/>
    </location>
</feature>
<evidence type="ECO:0000259" key="6">
    <source>
        <dbReference type="PROSITE" id="PS50106"/>
    </source>
</evidence>
<name>A0A328CDL7_9DELT</name>
<dbReference type="PANTHER" id="PTHR22939">
    <property type="entry name" value="SERINE PROTEASE FAMILY S1C HTRA-RELATED"/>
    <property type="match status" value="1"/>
</dbReference>
<dbReference type="Proteomes" id="UP000249169">
    <property type="component" value="Unassembled WGS sequence"/>
</dbReference>
<protein>
    <submittedName>
        <fullName evidence="7">Peptidase</fullName>
    </submittedName>
</protein>
<dbReference type="Pfam" id="PF17820">
    <property type="entry name" value="PDZ_6"/>
    <property type="match status" value="1"/>
</dbReference>
<evidence type="ECO:0000256" key="5">
    <source>
        <dbReference type="SAM" id="SignalP"/>
    </source>
</evidence>
<sequence length="478" mass="51025">MKTPARHRPALLTRGRLAAICGALVCVVGAPLAAQPPTAPLWTEGAGVRQADPSPFVRLVESVGPAVVSVVVGYTPGTGPSHLRDLGPGPGLAQGSGFVIHQDGYVLTNFHVIDNAASIHVRFSDHRELPARVVGVDQGTDLALLKLERTNGPLPVAPLGDSDALEVGDYVLAIGNPLGLHHSVSAGIVSALGRRNLPVEGRKQQGDFIQTDAPINPGNSGGPLVNMTGEVIGINTAINREGQGISFAIPINMVKTLLPQLRERGYVERSWLGVRVQALEPLLASSFSLENSEGALITEVVDPSPASRAALQEGDVITRFASHTIRNDDDLPWYVSTLAAESQVEIEVIRQGQPLTLEVTMEAIPNQDAPRLPDTPLEPLADPTSPTRFGVEVSALTTRLARQVQAPDDQGVLVTGMSDDSPARRGGLRHRDVIVEVDTTPIDSEESFRQAVESLHTGEVVRLKVLRRGRAFYLAFER</sequence>